<evidence type="ECO:0000256" key="3">
    <source>
        <dbReference type="ARBA" id="ARBA00023052"/>
    </source>
</evidence>
<comment type="cofactor">
    <cofactor evidence="1">
        <name>thiamine diphosphate</name>
        <dbReference type="ChEBI" id="CHEBI:58937"/>
    </cofactor>
</comment>
<reference evidence="5 6" key="2">
    <citation type="submission" date="2006-07" db="EMBL/GenBank/DDBJ databases">
        <title>Sequencing of the draft genome and assembly of Chlorobium ferroxidans DSM 13031.</title>
        <authorList>
            <consortium name="US DOE Joint Genome Institute (JGI-PGF)"/>
            <person name="Copeland A."/>
            <person name="Lucas S."/>
            <person name="Lapidus A."/>
            <person name="Barry K."/>
            <person name="Glavina del Rio T."/>
            <person name="Dalin E."/>
            <person name="Tice H."/>
            <person name="Bruce D."/>
            <person name="Pitluck S."/>
            <person name="Richardson P."/>
        </authorList>
    </citation>
    <scope>NUCLEOTIDE SEQUENCE [LARGE SCALE GENOMIC DNA]</scope>
    <source>
        <strain evidence="5 6">DSM 13031</strain>
    </source>
</reference>
<dbReference type="Pfam" id="PF02780">
    <property type="entry name" value="Transketolase_C"/>
    <property type="match status" value="1"/>
</dbReference>
<sequence>MRNVFAKTVTELSDIYPELVMLAGDIGNRLFDSYKARHPDRFYNCGVAEANMTGVASGLAASGMRPITYTITPFNTVRCLEQIRLDICYPDLPVIVVGTGSGLSYAGLGATHHSMEDIAILRTLPNMHIVCPADPVEVRLALHDALRLGRPTYIRLGKKGEPVIHSSDPDFRIGRGITIRNGSDVAILGVGNMLATALQSAEQLNHHGVSAMVASLHTIKPLDEELLAGIFSLHKLVIVLEEHSLIGGAGSAVLEWGSLNRVDLRKLICFGGPDRFLYACGEQREARASVGLTSENISQQILSRLQEPDAPWS</sequence>
<dbReference type="EMBL" id="AASE01000002">
    <property type="protein sequence ID" value="EAT59796.1"/>
    <property type="molecule type" value="Genomic_DNA"/>
</dbReference>
<gene>
    <name evidence="5" type="ORF">CferDRAFT_1803</name>
</gene>
<dbReference type="AlphaFoldDB" id="Q0YTV6"/>
<dbReference type="Gene3D" id="3.40.50.970">
    <property type="match status" value="1"/>
</dbReference>
<evidence type="ECO:0000313" key="5">
    <source>
        <dbReference type="EMBL" id="EAT59796.1"/>
    </source>
</evidence>
<dbReference type="InterPro" id="IPR033248">
    <property type="entry name" value="Transketolase_C"/>
</dbReference>
<dbReference type="PANTHER" id="PTHR43825">
    <property type="entry name" value="PYRUVATE DEHYDROGENASE E1 COMPONENT"/>
    <property type="match status" value="1"/>
</dbReference>
<evidence type="ECO:0000259" key="4">
    <source>
        <dbReference type="SMART" id="SM00861"/>
    </source>
</evidence>
<dbReference type="InterPro" id="IPR051157">
    <property type="entry name" value="PDH/Transketolase"/>
</dbReference>
<comment type="caution">
    <text evidence="5">The sequence shown here is derived from an EMBL/GenBank/DDBJ whole genome shotgun (WGS) entry which is preliminary data.</text>
</comment>
<dbReference type="InterPro" id="IPR009014">
    <property type="entry name" value="Transketo_C/PFOR_II"/>
</dbReference>
<dbReference type="Gene3D" id="3.40.50.920">
    <property type="match status" value="1"/>
</dbReference>
<evidence type="ECO:0000256" key="2">
    <source>
        <dbReference type="ARBA" id="ARBA00007131"/>
    </source>
</evidence>
<dbReference type="SMART" id="SM00861">
    <property type="entry name" value="Transket_pyr"/>
    <property type="match status" value="1"/>
</dbReference>
<feature type="domain" description="Transketolase-like pyrimidine-binding" evidence="4">
    <location>
        <begin position="1"/>
        <end position="163"/>
    </location>
</feature>
<keyword evidence="3" id="KW-0786">Thiamine pyrophosphate</keyword>
<dbReference type="PANTHER" id="PTHR43825:SF5">
    <property type="entry name" value="HYPOTHETICAL TRANSKETOLASE FAMILY PROTEIN"/>
    <property type="match status" value="1"/>
</dbReference>
<reference evidence="5 6" key="1">
    <citation type="submission" date="2006-07" db="EMBL/GenBank/DDBJ databases">
        <title>Annotation of the draft genome assembly of Chlorobium ferroxidans DSM 13031.</title>
        <authorList>
            <consortium name="US DOE Joint Genome Institute (JGI-ORNL)"/>
            <person name="Larimer F."/>
            <person name="Land M."/>
            <person name="Hauser L."/>
        </authorList>
    </citation>
    <scope>NUCLEOTIDE SEQUENCE [LARGE SCALE GENOMIC DNA]</scope>
    <source>
        <strain evidence="5 6">DSM 13031</strain>
    </source>
</reference>
<dbReference type="InterPro" id="IPR005475">
    <property type="entry name" value="Transketolase-like_Pyr-bd"/>
</dbReference>
<accession>Q0YTV6</accession>
<dbReference type="Pfam" id="PF02779">
    <property type="entry name" value="Transket_pyr"/>
    <property type="match status" value="1"/>
</dbReference>
<protein>
    <submittedName>
        <fullName evidence="5">Transketolase, central region:Transketolase-like</fullName>
    </submittedName>
</protein>
<comment type="similarity">
    <text evidence="2">Belongs to the transketolase family.</text>
</comment>
<dbReference type="Proteomes" id="UP000004162">
    <property type="component" value="Unassembled WGS sequence"/>
</dbReference>
<dbReference type="OrthoDB" id="8732661at2"/>
<dbReference type="InterPro" id="IPR029061">
    <property type="entry name" value="THDP-binding"/>
</dbReference>
<dbReference type="CDD" id="cd07033">
    <property type="entry name" value="TPP_PYR_DXS_TK_like"/>
    <property type="match status" value="1"/>
</dbReference>
<dbReference type="RefSeq" id="WP_006365574.1">
    <property type="nucleotide sequence ID" value="NZ_AASE01000002.1"/>
</dbReference>
<dbReference type="SUPFAM" id="SSF52518">
    <property type="entry name" value="Thiamin diphosphate-binding fold (THDP-binding)"/>
    <property type="match status" value="1"/>
</dbReference>
<organism evidence="5 6">
    <name type="scientific">Chlorobium ferrooxidans DSM 13031</name>
    <dbReference type="NCBI Taxonomy" id="377431"/>
    <lineage>
        <taxon>Bacteria</taxon>
        <taxon>Pseudomonadati</taxon>
        <taxon>Chlorobiota</taxon>
        <taxon>Chlorobiia</taxon>
        <taxon>Chlorobiales</taxon>
        <taxon>Chlorobiaceae</taxon>
        <taxon>Chlorobium/Pelodictyon group</taxon>
        <taxon>Chlorobium</taxon>
    </lineage>
</organism>
<evidence type="ECO:0000256" key="1">
    <source>
        <dbReference type="ARBA" id="ARBA00001964"/>
    </source>
</evidence>
<keyword evidence="6" id="KW-1185">Reference proteome</keyword>
<proteinExistence type="inferred from homology"/>
<dbReference type="FunFam" id="3.40.50.970:FF:000129">
    <property type="entry name" value="Transketolase"/>
    <property type="match status" value="1"/>
</dbReference>
<dbReference type="SUPFAM" id="SSF52922">
    <property type="entry name" value="TK C-terminal domain-like"/>
    <property type="match status" value="1"/>
</dbReference>
<evidence type="ECO:0000313" key="6">
    <source>
        <dbReference type="Proteomes" id="UP000004162"/>
    </source>
</evidence>
<name>Q0YTV6_9CHLB</name>